<comment type="caution">
    <text evidence="2">The sequence shown here is derived from an EMBL/GenBank/DDBJ whole genome shotgun (WGS) entry which is preliminary data.</text>
</comment>
<feature type="region of interest" description="Disordered" evidence="1">
    <location>
        <begin position="113"/>
        <end position="194"/>
    </location>
</feature>
<feature type="compositionally biased region" description="Basic and acidic residues" evidence="1">
    <location>
        <begin position="164"/>
        <end position="178"/>
    </location>
</feature>
<organism evidence="2 3">
    <name type="scientific">Brassica cretica</name>
    <name type="common">Mustard</name>
    <dbReference type="NCBI Taxonomy" id="69181"/>
    <lineage>
        <taxon>Eukaryota</taxon>
        <taxon>Viridiplantae</taxon>
        <taxon>Streptophyta</taxon>
        <taxon>Embryophyta</taxon>
        <taxon>Tracheophyta</taxon>
        <taxon>Spermatophyta</taxon>
        <taxon>Magnoliopsida</taxon>
        <taxon>eudicotyledons</taxon>
        <taxon>Gunneridae</taxon>
        <taxon>Pentapetalae</taxon>
        <taxon>rosids</taxon>
        <taxon>malvids</taxon>
        <taxon>Brassicales</taxon>
        <taxon>Brassicaceae</taxon>
        <taxon>Brassiceae</taxon>
        <taxon>Brassica</taxon>
    </lineage>
</organism>
<feature type="compositionally biased region" description="Gly residues" evidence="1">
    <location>
        <begin position="82"/>
        <end position="91"/>
    </location>
</feature>
<sequence>MEENEEDIKIPAPVAIEEDDEEDEMEINCFNSNPFTQGWICFDILSFRDRKNKLKHNVLIFLWAHKREGGDGGEGGGHKDTGAGGDGGGQRGGRDGDQVLRFQSVHSRLHLVIERSLSSDKREGGDGGEGGGHKDTGAGGDGGGRRGGRDGDQVLRFQSVHSRLTREKAAMEEKEENIKIPAPVAMEEDDEEDEMEIKCFDSNPFTQGW</sequence>
<feature type="compositionally biased region" description="Basic and acidic residues" evidence="1">
    <location>
        <begin position="143"/>
        <end position="153"/>
    </location>
</feature>
<evidence type="ECO:0000313" key="2">
    <source>
        <dbReference type="EMBL" id="KAF3495130.1"/>
    </source>
</evidence>
<protein>
    <submittedName>
        <fullName evidence="2">Uncharacterized protein</fullName>
    </submittedName>
</protein>
<feature type="region of interest" description="Disordered" evidence="1">
    <location>
        <begin position="69"/>
        <end position="96"/>
    </location>
</feature>
<dbReference type="Proteomes" id="UP000266723">
    <property type="component" value="Unassembled WGS sequence"/>
</dbReference>
<reference evidence="2 3" key="1">
    <citation type="journal article" date="2020" name="BMC Genomics">
        <title>Intraspecific diversification of the crop wild relative Brassica cretica Lam. using demographic model selection.</title>
        <authorList>
            <person name="Kioukis A."/>
            <person name="Michalopoulou V.A."/>
            <person name="Briers L."/>
            <person name="Pirintsos S."/>
            <person name="Studholme D.J."/>
            <person name="Pavlidis P."/>
            <person name="Sarris P.F."/>
        </authorList>
    </citation>
    <scope>NUCLEOTIDE SEQUENCE [LARGE SCALE GENOMIC DNA]</scope>
    <source>
        <strain evidence="3">cv. PFS-1207/04</strain>
    </source>
</reference>
<gene>
    <name evidence="2" type="ORF">DY000_02058165</name>
</gene>
<name>A0ABQ7AC13_BRACR</name>
<evidence type="ECO:0000313" key="3">
    <source>
        <dbReference type="Proteomes" id="UP000266723"/>
    </source>
</evidence>
<keyword evidence="3" id="KW-1185">Reference proteome</keyword>
<proteinExistence type="predicted"/>
<feature type="compositionally biased region" description="Basic and acidic residues" evidence="1">
    <location>
        <begin position="69"/>
        <end position="81"/>
    </location>
</feature>
<feature type="compositionally biased region" description="Basic and acidic residues" evidence="1">
    <location>
        <begin position="113"/>
        <end position="136"/>
    </location>
</feature>
<accession>A0ABQ7AC13</accession>
<evidence type="ECO:0000256" key="1">
    <source>
        <dbReference type="SAM" id="MobiDB-lite"/>
    </source>
</evidence>
<dbReference type="EMBL" id="QGKV02002055">
    <property type="protein sequence ID" value="KAF3495130.1"/>
    <property type="molecule type" value="Genomic_DNA"/>
</dbReference>